<keyword evidence="10" id="KW-1015">Disulfide bond</keyword>
<dbReference type="EMBL" id="JACMRX010000001">
    <property type="protein sequence ID" value="KAF7998029.1"/>
    <property type="molecule type" value="Genomic_DNA"/>
</dbReference>
<comment type="catalytic activity">
    <reaction evidence="13">
        <text>small RNA 3'-end nucleotide + S-adenosyl-L-methionine = small RNA 3'-end 2'-O-methylnucleotide + S-adenosyl-L-homocysteine + H(+)</text>
        <dbReference type="Rhea" id="RHEA:37887"/>
        <dbReference type="Rhea" id="RHEA-COMP:10415"/>
        <dbReference type="Rhea" id="RHEA-COMP:10416"/>
        <dbReference type="ChEBI" id="CHEBI:15378"/>
        <dbReference type="ChEBI" id="CHEBI:57856"/>
        <dbReference type="ChEBI" id="CHEBI:59789"/>
        <dbReference type="ChEBI" id="CHEBI:74896"/>
        <dbReference type="ChEBI" id="CHEBI:74898"/>
        <dbReference type="EC" id="2.1.1.386"/>
    </reaction>
</comment>
<evidence type="ECO:0000256" key="2">
    <source>
        <dbReference type="ARBA" id="ARBA00009026"/>
    </source>
</evidence>
<dbReference type="GO" id="GO:0004252">
    <property type="term" value="F:serine-type endopeptidase activity"/>
    <property type="evidence" value="ECO:0007669"/>
    <property type="project" value="InterPro"/>
</dbReference>
<keyword evidence="14" id="KW-0378">Hydrolase</keyword>
<dbReference type="InterPro" id="IPR043504">
    <property type="entry name" value="Peptidase_S1_PA_chymotrypsin"/>
</dbReference>
<gene>
    <name evidence="17" type="ORF">HCN44_009427</name>
</gene>
<organism evidence="17 18">
    <name type="scientific">Aphidius gifuensis</name>
    <name type="common">Parasitoid wasp</name>
    <dbReference type="NCBI Taxonomy" id="684658"/>
    <lineage>
        <taxon>Eukaryota</taxon>
        <taxon>Metazoa</taxon>
        <taxon>Ecdysozoa</taxon>
        <taxon>Arthropoda</taxon>
        <taxon>Hexapoda</taxon>
        <taxon>Insecta</taxon>
        <taxon>Pterygota</taxon>
        <taxon>Neoptera</taxon>
        <taxon>Endopterygota</taxon>
        <taxon>Hymenoptera</taxon>
        <taxon>Apocrita</taxon>
        <taxon>Ichneumonoidea</taxon>
        <taxon>Braconidae</taxon>
        <taxon>Aphidiinae</taxon>
        <taxon>Aphidius</taxon>
    </lineage>
</organism>
<dbReference type="GO" id="GO:0003723">
    <property type="term" value="F:RNA binding"/>
    <property type="evidence" value="ECO:0007669"/>
    <property type="project" value="UniProtKB-KW"/>
</dbReference>
<dbReference type="InterPro" id="IPR018114">
    <property type="entry name" value="TRYPSIN_HIS"/>
</dbReference>
<reference evidence="17 18" key="1">
    <citation type="submission" date="2020-08" db="EMBL/GenBank/DDBJ databases">
        <title>Aphidius gifuensis genome sequencing and assembly.</title>
        <authorList>
            <person name="Du Z."/>
        </authorList>
    </citation>
    <scope>NUCLEOTIDE SEQUENCE [LARGE SCALE GENOMIC DNA]</scope>
    <source>
        <strain evidence="17">YNYX2018</strain>
        <tissue evidence="17">Adults</tissue>
    </source>
</reference>
<dbReference type="Gene3D" id="2.40.10.10">
    <property type="entry name" value="Trypsin-like serine proteases"/>
    <property type="match status" value="1"/>
</dbReference>
<keyword evidence="14" id="KW-0645">Protease</keyword>
<protein>
    <recommendedName>
        <fullName evidence="3">Small RNA 2'-O-methyltransferase</fullName>
        <ecNumber evidence="12">2.1.1.386</ecNumber>
    </recommendedName>
</protein>
<dbReference type="PANTHER" id="PTHR21404:SF3">
    <property type="entry name" value="SMALL RNA 2'-O-METHYLTRANSFERASE"/>
    <property type="match status" value="1"/>
</dbReference>
<keyword evidence="9" id="KW-0694">RNA-binding</keyword>
<comment type="caution">
    <text evidence="17">The sequence shown here is derived from an EMBL/GenBank/DDBJ whole genome shotgun (WGS) entry which is preliminary data.</text>
</comment>
<dbReference type="Pfam" id="PF00089">
    <property type="entry name" value="Trypsin"/>
    <property type="match status" value="1"/>
</dbReference>
<evidence type="ECO:0000313" key="18">
    <source>
        <dbReference type="Proteomes" id="UP000639338"/>
    </source>
</evidence>
<dbReference type="GO" id="GO:0005634">
    <property type="term" value="C:nucleus"/>
    <property type="evidence" value="ECO:0007669"/>
    <property type="project" value="TreeGrafter"/>
</dbReference>
<dbReference type="OrthoDB" id="2154311at2759"/>
<comment type="cofactor">
    <cofactor evidence="1">
        <name>Mg(2+)</name>
        <dbReference type="ChEBI" id="CHEBI:18420"/>
    </cofactor>
</comment>
<keyword evidence="4" id="KW-0489">Methyltransferase</keyword>
<dbReference type="InterPro" id="IPR001314">
    <property type="entry name" value="Peptidase_S1A"/>
</dbReference>
<dbReference type="GO" id="GO:0030422">
    <property type="term" value="P:siRNA processing"/>
    <property type="evidence" value="ECO:0007669"/>
    <property type="project" value="TreeGrafter"/>
</dbReference>
<dbReference type="GO" id="GO:0006508">
    <property type="term" value="P:proteolysis"/>
    <property type="evidence" value="ECO:0007669"/>
    <property type="project" value="UniProtKB-KW"/>
</dbReference>
<dbReference type="InterPro" id="IPR029063">
    <property type="entry name" value="SAM-dependent_MTases_sf"/>
</dbReference>
<accession>A0A835CW65</accession>
<feature type="region of interest" description="Disordered" evidence="15">
    <location>
        <begin position="662"/>
        <end position="685"/>
    </location>
</feature>
<dbReference type="Proteomes" id="UP000639338">
    <property type="component" value="Unassembled WGS sequence"/>
</dbReference>
<dbReference type="CDD" id="cd00190">
    <property type="entry name" value="Tryp_SPc"/>
    <property type="match status" value="1"/>
</dbReference>
<dbReference type="GO" id="GO:0046872">
    <property type="term" value="F:metal ion binding"/>
    <property type="evidence" value="ECO:0007669"/>
    <property type="project" value="UniProtKB-KW"/>
</dbReference>
<dbReference type="SMART" id="SM00020">
    <property type="entry name" value="Tryp_SPc"/>
    <property type="match status" value="1"/>
</dbReference>
<dbReference type="InterPro" id="IPR033116">
    <property type="entry name" value="TRYPSIN_SER"/>
</dbReference>
<dbReference type="InterPro" id="IPR026610">
    <property type="entry name" value="Hen1"/>
</dbReference>
<evidence type="ECO:0000256" key="10">
    <source>
        <dbReference type="ARBA" id="ARBA00023157"/>
    </source>
</evidence>
<dbReference type="PANTHER" id="PTHR21404">
    <property type="entry name" value="HEN1"/>
    <property type="match status" value="1"/>
</dbReference>
<dbReference type="SUPFAM" id="SSF50494">
    <property type="entry name" value="Trypsin-like serine proteases"/>
    <property type="match status" value="1"/>
</dbReference>
<evidence type="ECO:0000256" key="15">
    <source>
        <dbReference type="SAM" id="MobiDB-lite"/>
    </source>
</evidence>
<feature type="region of interest" description="Disordered" evidence="15">
    <location>
        <begin position="780"/>
        <end position="816"/>
    </location>
</feature>
<evidence type="ECO:0000256" key="8">
    <source>
        <dbReference type="ARBA" id="ARBA00022842"/>
    </source>
</evidence>
<dbReference type="GO" id="GO:0034587">
    <property type="term" value="P:piRNA processing"/>
    <property type="evidence" value="ECO:0007669"/>
    <property type="project" value="TreeGrafter"/>
</dbReference>
<dbReference type="PROSITE" id="PS00134">
    <property type="entry name" value="TRYPSIN_HIS"/>
    <property type="match status" value="1"/>
</dbReference>
<feature type="compositionally biased region" description="Polar residues" evidence="15">
    <location>
        <begin position="790"/>
        <end position="813"/>
    </location>
</feature>
<keyword evidence="8" id="KW-0460">Magnesium</keyword>
<name>A0A835CW65_APHGI</name>
<evidence type="ECO:0000256" key="7">
    <source>
        <dbReference type="ARBA" id="ARBA00022723"/>
    </source>
</evidence>
<dbReference type="Gene3D" id="3.40.50.150">
    <property type="entry name" value="Vaccinia Virus protein VP39"/>
    <property type="match status" value="1"/>
</dbReference>
<evidence type="ECO:0000256" key="6">
    <source>
        <dbReference type="ARBA" id="ARBA00022691"/>
    </source>
</evidence>
<dbReference type="GO" id="GO:0005737">
    <property type="term" value="C:cytoplasm"/>
    <property type="evidence" value="ECO:0007669"/>
    <property type="project" value="TreeGrafter"/>
</dbReference>
<keyword evidence="5" id="KW-0808">Transferase</keyword>
<evidence type="ECO:0000256" key="5">
    <source>
        <dbReference type="ARBA" id="ARBA00022679"/>
    </source>
</evidence>
<sequence>MLVVFIQFFYLFGKYIYNKHAIANYFLKSKKLTSNSEESSSNKTNFESIQMTPDDYENENIYSSKSNIRFSPPAYIQRYTAVCDVISDTKYNGKIQKVVDFGCSELGFLNYLKNTRGIEEILCVDVDRDILDMHKYKIRPLTADYLHCRKTPLSIKILEGSITDPDEVLLNTDAVICIELIEHLYPDTLANLPANIFGFIKPQVAIITTPNAEFNVLFGRMEGFRHWDHKFEWTRKEFEDWANNIIKKYPEYEVTFDGIGAGPSGSEHLGKCSQMAIFNRTKLPIYQSPGIKDIYKVVAYENYPVLVDNRPDEVKIFQEAEYYIRQYSINTDQEEMSLEILANRITDIQVTIETLKDVLENSGMTITNHEEKGLCVVCPALSTFSSYHSENLYDDGNNFDDNHDDWGDEPGPPINYQWPEIHDQDNENWEMDYEDYSSQINNSFDHVSSPSSISIANINATVDDDNSFDNVSSPSSISIARDNVADFIVNDDNNGYELNNNLNNSSLDVNIDGIDFRLVQTFDESNIPSMDFSLEISSCLDGSADSKHVENIQERDELPVSSTLNNYQDDKEHDNSDIISKSAQLDETNDSIDLNLSHEIISDEFRCRDLKSMCSMYLESSSFNNSQICPDDLTNPDFECSKLLNDSITASDVSQLDDNDILTSSCNVPKETSTPHNKSDTSEKVERNMLVSESDISNDFYSCDNSTDSDVACQTSKKLSSRRILLSQESRKSSNNTSVSIDSLDEFMLSMNSVFDQSNEKYEASKLKLTIDKSQDYEKPVDNEKVRMSPPSSWSSGIIDSGYPTSSSAQDMTPENDLPSIAHDAESSSVDNPQSLMIEVTENTNVANDSCDYQGNNMIAEQDNNETKNIQSFKKFKKDIHDETDGDDDEFPYLASLRYAGHNFCSGTIISSKHVLTAAHCMYNESDTDLINPRHITIVVGSSFNIVNDIFPSYKISKIFIHKDFAIINSEYVNNDIAIMRTKTPIIFNDVIKIVELPTINIETIPVVFNNFIKTMYLPVKLPGWGSRSCQKTEAIFLSKIGTNIISNEKCAEYHRNIHIGPEKICTYHNINHCPSYGDSGSPLIYKNQIIGILSMGHPELPDAPDIYTRVYSYLIWIRKVCNHITIDDSTKSPKIYERI</sequence>
<evidence type="ECO:0000259" key="16">
    <source>
        <dbReference type="PROSITE" id="PS50240"/>
    </source>
</evidence>
<evidence type="ECO:0000256" key="9">
    <source>
        <dbReference type="ARBA" id="ARBA00022884"/>
    </source>
</evidence>
<dbReference type="InterPro" id="IPR001254">
    <property type="entry name" value="Trypsin_dom"/>
</dbReference>
<dbReference type="PRINTS" id="PR00722">
    <property type="entry name" value="CHYMOTRYPSIN"/>
</dbReference>
<keyword evidence="14" id="KW-0720">Serine protease</keyword>
<evidence type="ECO:0000256" key="14">
    <source>
        <dbReference type="RuleBase" id="RU363034"/>
    </source>
</evidence>
<evidence type="ECO:0000256" key="12">
    <source>
        <dbReference type="ARBA" id="ARBA00035025"/>
    </source>
</evidence>
<keyword evidence="18" id="KW-1185">Reference proteome</keyword>
<feature type="domain" description="Peptidase S1" evidence="16">
    <location>
        <begin position="880"/>
        <end position="1123"/>
    </location>
</feature>
<comment type="similarity">
    <text evidence="2">Belongs to the methyltransferase superfamily. HEN1 family.</text>
</comment>
<evidence type="ECO:0000256" key="3">
    <source>
        <dbReference type="ARBA" id="ARBA00021330"/>
    </source>
</evidence>
<evidence type="ECO:0000256" key="4">
    <source>
        <dbReference type="ARBA" id="ARBA00022603"/>
    </source>
</evidence>
<dbReference type="SUPFAM" id="SSF53335">
    <property type="entry name" value="S-adenosyl-L-methionine-dependent methyltransferases"/>
    <property type="match status" value="1"/>
</dbReference>
<evidence type="ECO:0000313" key="17">
    <source>
        <dbReference type="EMBL" id="KAF7998029.1"/>
    </source>
</evidence>
<dbReference type="PROSITE" id="PS00135">
    <property type="entry name" value="TRYPSIN_SER"/>
    <property type="match status" value="1"/>
</dbReference>
<dbReference type="PROSITE" id="PS50240">
    <property type="entry name" value="TRYPSIN_DOM"/>
    <property type="match status" value="1"/>
</dbReference>
<evidence type="ECO:0000256" key="1">
    <source>
        <dbReference type="ARBA" id="ARBA00001946"/>
    </source>
</evidence>
<dbReference type="GO" id="GO:0001510">
    <property type="term" value="P:RNA methylation"/>
    <property type="evidence" value="ECO:0007669"/>
    <property type="project" value="InterPro"/>
</dbReference>
<dbReference type="EC" id="2.1.1.386" evidence="12"/>
<dbReference type="InterPro" id="IPR009003">
    <property type="entry name" value="Peptidase_S1_PA"/>
</dbReference>
<dbReference type="AlphaFoldDB" id="A0A835CW65"/>
<evidence type="ECO:0000256" key="11">
    <source>
        <dbReference type="ARBA" id="ARBA00023158"/>
    </source>
</evidence>
<feature type="compositionally biased region" description="Polar residues" evidence="15">
    <location>
        <begin position="662"/>
        <end position="676"/>
    </location>
</feature>
<keyword evidence="11" id="KW-0943">RNA-mediated gene silencing</keyword>
<keyword evidence="7" id="KW-0479">Metal-binding</keyword>
<keyword evidence="6" id="KW-0949">S-adenosyl-L-methionine</keyword>
<dbReference type="FunFam" id="2.40.10.10:FF:000068">
    <property type="entry name" value="transmembrane protease serine 2"/>
    <property type="match status" value="1"/>
</dbReference>
<proteinExistence type="inferred from homology"/>
<dbReference type="GO" id="GO:0090486">
    <property type="term" value="F:small RNA 2'-O-methyltransferase activity"/>
    <property type="evidence" value="ECO:0007669"/>
    <property type="project" value="UniProtKB-EC"/>
</dbReference>
<evidence type="ECO:0000256" key="13">
    <source>
        <dbReference type="ARBA" id="ARBA00048418"/>
    </source>
</evidence>
<dbReference type="FunFam" id="3.40.50.150:FF:000124">
    <property type="entry name" value="HEN methyltransferase 1"/>
    <property type="match status" value="1"/>
</dbReference>